<dbReference type="PROSITE" id="PS50893">
    <property type="entry name" value="ABC_TRANSPORTER_2"/>
    <property type="match status" value="1"/>
</dbReference>
<keyword evidence="4 10" id="KW-0067">ATP-binding</keyword>
<keyword evidence="5 7" id="KW-1133">Transmembrane helix</keyword>
<feature type="transmembrane region" description="Helical" evidence="7">
    <location>
        <begin position="250"/>
        <end position="270"/>
    </location>
</feature>
<dbReference type="GO" id="GO:0005524">
    <property type="term" value="F:ATP binding"/>
    <property type="evidence" value="ECO:0007669"/>
    <property type="project" value="UniProtKB-KW"/>
</dbReference>
<keyword evidence="11" id="KW-1185">Reference proteome</keyword>
<feature type="domain" description="ABC transporter" evidence="8">
    <location>
        <begin position="320"/>
        <end position="531"/>
    </location>
</feature>
<dbReference type="InterPro" id="IPR003593">
    <property type="entry name" value="AAA+_ATPase"/>
</dbReference>
<feature type="transmembrane region" description="Helical" evidence="7">
    <location>
        <begin position="58"/>
        <end position="78"/>
    </location>
</feature>
<dbReference type="PROSITE" id="PS00211">
    <property type="entry name" value="ABC_TRANSPORTER_1"/>
    <property type="match status" value="1"/>
</dbReference>
<feature type="transmembrane region" description="Helical" evidence="7">
    <location>
        <begin position="169"/>
        <end position="186"/>
    </location>
</feature>
<keyword evidence="3" id="KW-0547">Nucleotide-binding</keyword>
<dbReference type="InterPro" id="IPR017871">
    <property type="entry name" value="ABC_transporter-like_CS"/>
</dbReference>
<feature type="transmembrane region" description="Helical" evidence="7">
    <location>
        <begin position="23"/>
        <end position="46"/>
    </location>
</feature>
<evidence type="ECO:0000259" key="9">
    <source>
        <dbReference type="PROSITE" id="PS50929"/>
    </source>
</evidence>
<accession>A0ABU9Y753</accession>
<dbReference type="RefSeq" id="WP_345840498.1">
    <property type="nucleotide sequence ID" value="NZ_JBDIME010000019.1"/>
</dbReference>
<keyword evidence="6 7" id="KW-0472">Membrane</keyword>
<feature type="domain" description="ABC transmembrane type-1" evidence="9">
    <location>
        <begin position="23"/>
        <end position="269"/>
    </location>
</feature>
<dbReference type="InterPro" id="IPR039421">
    <property type="entry name" value="Type_1_exporter"/>
</dbReference>
<dbReference type="PANTHER" id="PTHR24221">
    <property type="entry name" value="ATP-BINDING CASSETTE SUB-FAMILY B"/>
    <property type="match status" value="1"/>
</dbReference>
<dbReference type="InterPro" id="IPR011527">
    <property type="entry name" value="ABC1_TM_dom"/>
</dbReference>
<evidence type="ECO:0000256" key="5">
    <source>
        <dbReference type="ARBA" id="ARBA00022989"/>
    </source>
</evidence>
<dbReference type="SMART" id="SM00382">
    <property type="entry name" value="AAA"/>
    <property type="match status" value="1"/>
</dbReference>
<dbReference type="Pfam" id="PF00005">
    <property type="entry name" value="ABC_tran"/>
    <property type="match status" value="1"/>
</dbReference>
<comment type="subcellular location">
    <subcellularLocation>
        <location evidence="1">Cell membrane</location>
        <topology evidence="1">Multi-pass membrane protein</topology>
    </subcellularLocation>
</comment>
<evidence type="ECO:0000256" key="6">
    <source>
        <dbReference type="ARBA" id="ARBA00023136"/>
    </source>
</evidence>
<dbReference type="InterPro" id="IPR036640">
    <property type="entry name" value="ABC1_TM_sf"/>
</dbReference>
<feature type="transmembrane region" description="Helical" evidence="7">
    <location>
        <begin position="145"/>
        <end position="163"/>
    </location>
</feature>
<dbReference type="InterPro" id="IPR003439">
    <property type="entry name" value="ABC_transporter-like_ATP-bd"/>
</dbReference>
<dbReference type="InterPro" id="IPR027417">
    <property type="entry name" value="P-loop_NTPase"/>
</dbReference>
<gene>
    <name evidence="10" type="ORF">ABC974_18440</name>
</gene>
<sequence>MMPADLTESLAACGTPWRGTRRLAVASGVAVAVTTIGLLALSGWFITAAAIAGGAGPIAARAFDYLIPSAMIRLFAIVRTTGRYFERLLSHRASLSTLAAFRSLLFRKAAMAEAQGRLTLSGGDAATLLVQDIDQLEDHLVRTPALAGAVAGAGLAVALAALAGPWPPLLVATALAVAAIATRSLARHWLPLRARDVATAVHALKVAVTEYTASAAEIAVYGQAGRVSGLLESLARQHDEALRRQARTEALIGAILPAAAGIGAALAIASANNDPALAAMAALAAAASGETLLGFARAQIRAPSVDAAARRLADLAAVDLADRPLVRLAEADISFALGGVIERLSRGERVAILGISGAGKTRLLQTLAGLRADAPQRPMIGGVPAADLGLFRLRQIFSLVPQEATLVAGTVLDNLRLARPGLAEDEIWSALHTACLDDAIRALPDGLAQWIGENGARLSGGQRKRLALARGLLADRPWLLLDEPSEGLDGATETELVNRLEDWLDRTRRGMILVSHRPAMLVLVQRVFTLM</sequence>
<dbReference type="Gene3D" id="3.40.50.300">
    <property type="entry name" value="P-loop containing nucleotide triphosphate hydrolases"/>
    <property type="match status" value="1"/>
</dbReference>
<name>A0ABU9Y753_9SPHN</name>
<evidence type="ECO:0000256" key="1">
    <source>
        <dbReference type="ARBA" id="ARBA00004651"/>
    </source>
</evidence>
<evidence type="ECO:0000256" key="7">
    <source>
        <dbReference type="SAM" id="Phobius"/>
    </source>
</evidence>
<dbReference type="Gene3D" id="1.20.1560.10">
    <property type="entry name" value="ABC transporter type 1, transmembrane domain"/>
    <property type="match status" value="1"/>
</dbReference>
<evidence type="ECO:0000256" key="2">
    <source>
        <dbReference type="ARBA" id="ARBA00022692"/>
    </source>
</evidence>
<reference evidence="10 11" key="1">
    <citation type="submission" date="2024-05" db="EMBL/GenBank/DDBJ databases">
        <authorList>
            <person name="Liu Q."/>
            <person name="Xin Y.-H."/>
        </authorList>
    </citation>
    <scope>NUCLEOTIDE SEQUENCE [LARGE SCALE GENOMIC DNA]</scope>
    <source>
        <strain evidence="10 11">CGMCC 1.10181</strain>
    </source>
</reference>
<keyword evidence="2 7" id="KW-0812">Transmembrane</keyword>
<evidence type="ECO:0000313" key="10">
    <source>
        <dbReference type="EMBL" id="MEN2791617.1"/>
    </source>
</evidence>
<dbReference type="PANTHER" id="PTHR24221:SF654">
    <property type="entry name" value="ATP-BINDING CASSETTE SUB-FAMILY B MEMBER 6"/>
    <property type="match status" value="1"/>
</dbReference>
<dbReference type="SUPFAM" id="SSF90123">
    <property type="entry name" value="ABC transporter transmembrane region"/>
    <property type="match status" value="1"/>
</dbReference>
<organism evidence="10 11">
    <name type="scientific">Sphingomonas oligophenolica</name>
    <dbReference type="NCBI Taxonomy" id="301154"/>
    <lineage>
        <taxon>Bacteria</taxon>
        <taxon>Pseudomonadati</taxon>
        <taxon>Pseudomonadota</taxon>
        <taxon>Alphaproteobacteria</taxon>
        <taxon>Sphingomonadales</taxon>
        <taxon>Sphingomonadaceae</taxon>
        <taxon>Sphingomonas</taxon>
    </lineage>
</organism>
<proteinExistence type="predicted"/>
<dbReference type="EMBL" id="JBDIME010000019">
    <property type="protein sequence ID" value="MEN2791617.1"/>
    <property type="molecule type" value="Genomic_DNA"/>
</dbReference>
<evidence type="ECO:0000256" key="4">
    <source>
        <dbReference type="ARBA" id="ARBA00022840"/>
    </source>
</evidence>
<dbReference type="Proteomes" id="UP001419910">
    <property type="component" value="Unassembled WGS sequence"/>
</dbReference>
<dbReference type="PROSITE" id="PS50929">
    <property type="entry name" value="ABC_TM1F"/>
    <property type="match status" value="1"/>
</dbReference>
<evidence type="ECO:0000256" key="3">
    <source>
        <dbReference type="ARBA" id="ARBA00022741"/>
    </source>
</evidence>
<protein>
    <submittedName>
        <fullName evidence="10">ATP-binding cassette domain-containing protein</fullName>
    </submittedName>
</protein>
<evidence type="ECO:0000313" key="11">
    <source>
        <dbReference type="Proteomes" id="UP001419910"/>
    </source>
</evidence>
<evidence type="ECO:0000259" key="8">
    <source>
        <dbReference type="PROSITE" id="PS50893"/>
    </source>
</evidence>
<comment type="caution">
    <text evidence="10">The sequence shown here is derived from an EMBL/GenBank/DDBJ whole genome shotgun (WGS) entry which is preliminary data.</text>
</comment>
<dbReference type="SUPFAM" id="SSF52540">
    <property type="entry name" value="P-loop containing nucleoside triphosphate hydrolases"/>
    <property type="match status" value="1"/>
</dbReference>